<name>A0A972FL97_9FLAO</name>
<evidence type="ECO:0000313" key="2">
    <source>
        <dbReference type="Proteomes" id="UP000712080"/>
    </source>
</evidence>
<dbReference type="RefSeq" id="WP_169527176.1">
    <property type="nucleotide sequence ID" value="NZ_JAAMPU010000104.1"/>
</dbReference>
<reference evidence="1" key="1">
    <citation type="submission" date="2020-02" db="EMBL/GenBank/DDBJ databases">
        <title>Flavobacterium sp. genome.</title>
        <authorList>
            <person name="Jung H.S."/>
            <person name="Baek J.H."/>
            <person name="Jeon C.O."/>
        </authorList>
    </citation>
    <scope>NUCLEOTIDE SEQUENCE</scope>
    <source>
        <strain evidence="1">SE-s28</strain>
    </source>
</reference>
<dbReference type="EMBL" id="JAAMPU010000104">
    <property type="protein sequence ID" value="NMH28066.1"/>
    <property type="molecule type" value="Genomic_DNA"/>
</dbReference>
<keyword evidence="2" id="KW-1185">Reference proteome</keyword>
<dbReference type="AlphaFoldDB" id="A0A972FL97"/>
<comment type="caution">
    <text evidence="1">The sequence shown here is derived from an EMBL/GenBank/DDBJ whole genome shotgun (WGS) entry which is preliminary data.</text>
</comment>
<accession>A0A972FL97</accession>
<dbReference type="Proteomes" id="UP000712080">
    <property type="component" value="Unassembled WGS sequence"/>
</dbReference>
<evidence type="ECO:0000313" key="1">
    <source>
        <dbReference type="EMBL" id="NMH28066.1"/>
    </source>
</evidence>
<protein>
    <submittedName>
        <fullName evidence="1">Uncharacterized protein</fullName>
    </submittedName>
</protein>
<sequence length="353" mass="41527">MPHAIIKPTKAIKIDFDPSNIPIDIIPKESLELVKRYLESDELAEESQYDIYGIYPEQLIFGFDLNHEGEKLFIPELNPILIFFSSAAMSFPMLNLFRKKLFENAANLRKPSGKKQHPAHFSDFAQMAMTCIINAQASIECFANSVVPIHIKLYNSKNHPIKRPSFADKVEFGFPQVKEIDFADENPEGLEIIKQLILLRNAIVHFKPEDKVTNTHFKKVYRRLINFDYFKALNSIESFINFYEPNLIEECKCGVNYFYDVISHDKTKDMTKPSDKYGFKFRETIESLDGIDHEEMEQKDGYILLHSKFKDYFYYIYNPVTKKYYWLEYDSQEPELEKPKTYFNEYIKDANVQ</sequence>
<gene>
    <name evidence="1" type="ORF">G6047_08480</name>
</gene>
<organism evidence="1 2">
    <name type="scientific">Flavobacterium silvaticum</name>
    <dbReference type="NCBI Taxonomy" id="1852020"/>
    <lineage>
        <taxon>Bacteria</taxon>
        <taxon>Pseudomonadati</taxon>
        <taxon>Bacteroidota</taxon>
        <taxon>Flavobacteriia</taxon>
        <taxon>Flavobacteriales</taxon>
        <taxon>Flavobacteriaceae</taxon>
        <taxon>Flavobacterium</taxon>
    </lineage>
</organism>
<proteinExistence type="predicted"/>